<evidence type="ECO:0000313" key="2">
    <source>
        <dbReference type="EMBL" id="KAH7956178.1"/>
    </source>
</evidence>
<name>A0A9D4PXG0_RHISA</name>
<dbReference type="PANTHER" id="PTHR22639">
    <property type="entry name" value="GAG-RELATED PROTEIN"/>
    <property type="match status" value="1"/>
</dbReference>
<dbReference type="AlphaFoldDB" id="A0A9D4PXG0"/>
<dbReference type="Proteomes" id="UP000821837">
    <property type="component" value="Unassembled WGS sequence"/>
</dbReference>
<keyword evidence="3" id="KW-1185">Reference proteome</keyword>
<dbReference type="GO" id="GO:0003723">
    <property type="term" value="F:RNA binding"/>
    <property type="evidence" value="ECO:0007669"/>
    <property type="project" value="InterPro"/>
</dbReference>
<sequence length="269" mass="29166">MVAPQQLRPLTFYGRVRQGATNVDICKELVKQFSPNELKCVQDVGAGRFEVAFANHAVVERFLARSVVTVRNVNVKFEYRGVLVRTVRVLSYPVDAVDIALLNGFAAYGKVLGVDYEYVAGFRGVLTGNRRVRIEVAQPAPNLLPVGERIVLCEYDGAVRQCRRCFFTGHHAADCEVPQCERCAEYGQARCEAICKRCGGDHALSACKVRTYSSIAARTPACSSSTQVASGTAETQGAPPKGSEGSLCQRESQCVQSLPQGANRAGGRS</sequence>
<gene>
    <name evidence="2" type="ORF">HPB52_006659</name>
</gene>
<dbReference type="GO" id="GO:0003690">
    <property type="term" value="F:double-stranded DNA binding"/>
    <property type="evidence" value="ECO:0007669"/>
    <property type="project" value="InterPro"/>
</dbReference>
<dbReference type="InterPro" id="IPR042509">
    <property type="entry name" value="ZCCHC3"/>
</dbReference>
<accession>A0A9D4PXG0</accession>
<dbReference type="EMBL" id="JABSTV010001250">
    <property type="protein sequence ID" value="KAH7956178.1"/>
    <property type="molecule type" value="Genomic_DNA"/>
</dbReference>
<evidence type="ECO:0000256" key="1">
    <source>
        <dbReference type="SAM" id="MobiDB-lite"/>
    </source>
</evidence>
<organism evidence="2 3">
    <name type="scientific">Rhipicephalus sanguineus</name>
    <name type="common">Brown dog tick</name>
    <name type="synonym">Ixodes sanguineus</name>
    <dbReference type="NCBI Taxonomy" id="34632"/>
    <lineage>
        <taxon>Eukaryota</taxon>
        <taxon>Metazoa</taxon>
        <taxon>Ecdysozoa</taxon>
        <taxon>Arthropoda</taxon>
        <taxon>Chelicerata</taxon>
        <taxon>Arachnida</taxon>
        <taxon>Acari</taxon>
        <taxon>Parasitiformes</taxon>
        <taxon>Ixodida</taxon>
        <taxon>Ixodoidea</taxon>
        <taxon>Ixodidae</taxon>
        <taxon>Rhipicephalinae</taxon>
        <taxon>Rhipicephalus</taxon>
        <taxon>Rhipicephalus</taxon>
    </lineage>
</organism>
<reference evidence="2" key="2">
    <citation type="submission" date="2021-09" db="EMBL/GenBank/DDBJ databases">
        <authorList>
            <person name="Jia N."/>
            <person name="Wang J."/>
            <person name="Shi W."/>
            <person name="Du L."/>
            <person name="Sun Y."/>
            <person name="Zhan W."/>
            <person name="Jiang J."/>
            <person name="Wang Q."/>
            <person name="Zhang B."/>
            <person name="Ji P."/>
            <person name="Sakyi L.B."/>
            <person name="Cui X."/>
            <person name="Yuan T."/>
            <person name="Jiang B."/>
            <person name="Yang W."/>
            <person name="Lam T.T.-Y."/>
            <person name="Chang Q."/>
            <person name="Ding S."/>
            <person name="Wang X."/>
            <person name="Zhu J."/>
            <person name="Ruan X."/>
            <person name="Zhao L."/>
            <person name="Wei J."/>
            <person name="Que T."/>
            <person name="Du C."/>
            <person name="Cheng J."/>
            <person name="Dai P."/>
            <person name="Han X."/>
            <person name="Huang E."/>
            <person name="Gao Y."/>
            <person name="Liu J."/>
            <person name="Shao H."/>
            <person name="Ye R."/>
            <person name="Li L."/>
            <person name="Wei W."/>
            <person name="Wang X."/>
            <person name="Wang C."/>
            <person name="Huo Q."/>
            <person name="Li W."/>
            <person name="Guo W."/>
            <person name="Chen H."/>
            <person name="Chen S."/>
            <person name="Zhou L."/>
            <person name="Zhou L."/>
            <person name="Ni X."/>
            <person name="Tian J."/>
            <person name="Zhou Y."/>
            <person name="Sheng Y."/>
            <person name="Liu T."/>
            <person name="Pan Y."/>
            <person name="Xia L."/>
            <person name="Li J."/>
            <person name="Zhao F."/>
            <person name="Cao W."/>
        </authorList>
    </citation>
    <scope>NUCLEOTIDE SEQUENCE</scope>
    <source>
        <strain evidence="2">Rsan-2018</strain>
        <tissue evidence="2">Larvae</tissue>
    </source>
</reference>
<proteinExistence type="predicted"/>
<comment type="caution">
    <text evidence="2">The sequence shown here is derived from an EMBL/GenBank/DDBJ whole genome shotgun (WGS) entry which is preliminary data.</text>
</comment>
<dbReference type="GO" id="GO:0002218">
    <property type="term" value="P:activation of innate immune response"/>
    <property type="evidence" value="ECO:0007669"/>
    <property type="project" value="InterPro"/>
</dbReference>
<evidence type="ECO:0008006" key="4">
    <source>
        <dbReference type="Google" id="ProtNLM"/>
    </source>
</evidence>
<reference evidence="2" key="1">
    <citation type="journal article" date="2020" name="Cell">
        <title>Large-Scale Comparative Analyses of Tick Genomes Elucidate Their Genetic Diversity and Vector Capacities.</title>
        <authorList>
            <consortium name="Tick Genome and Microbiome Consortium (TIGMIC)"/>
            <person name="Jia N."/>
            <person name="Wang J."/>
            <person name="Shi W."/>
            <person name="Du L."/>
            <person name="Sun Y."/>
            <person name="Zhan W."/>
            <person name="Jiang J.F."/>
            <person name="Wang Q."/>
            <person name="Zhang B."/>
            <person name="Ji P."/>
            <person name="Bell-Sakyi L."/>
            <person name="Cui X.M."/>
            <person name="Yuan T.T."/>
            <person name="Jiang B.G."/>
            <person name="Yang W.F."/>
            <person name="Lam T.T."/>
            <person name="Chang Q.C."/>
            <person name="Ding S.J."/>
            <person name="Wang X.J."/>
            <person name="Zhu J.G."/>
            <person name="Ruan X.D."/>
            <person name="Zhao L."/>
            <person name="Wei J.T."/>
            <person name="Ye R.Z."/>
            <person name="Que T.C."/>
            <person name="Du C.H."/>
            <person name="Zhou Y.H."/>
            <person name="Cheng J.X."/>
            <person name="Dai P.F."/>
            <person name="Guo W.B."/>
            <person name="Han X.H."/>
            <person name="Huang E.J."/>
            <person name="Li L.F."/>
            <person name="Wei W."/>
            <person name="Gao Y.C."/>
            <person name="Liu J.Z."/>
            <person name="Shao H.Z."/>
            <person name="Wang X."/>
            <person name="Wang C.C."/>
            <person name="Yang T.C."/>
            <person name="Huo Q.B."/>
            <person name="Li W."/>
            <person name="Chen H.Y."/>
            <person name="Chen S.E."/>
            <person name="Zhou L.G."/>
            <person name="Ni X.B."/>
            <person name="Tian J.H."/>
            <person name="Sheng Y."/>
            <person name="Liu T."/>
            <person name="Pan Y.S."/>
            <person name="Xia L.Y."/>
            <person name="Li J."/>
            <person name="Zhao F."/>
            <person name="Cao W.C."/>
        </authorList>
    </citation>
    <scope>NUCLEOTIDE SEQUENCE</scope>
    <source>
        <strain evidence="2">Rsan-2018</strain>
    </source>
</reference>
<feature type="compositionally biased region" description="Polar residues" evidence="1">
    <location>
        <begin position="249"/>
        <end position="260"/>
    </location>
</feature>
<feature type="region of interest" description="Disordered" evidence="1">
    <location>
        <begin position="228"/>
        <end position="269"/>
    </location>
</feature>
<dbReference type="PANTHER" id="PTHR22639:SF3">
    <property type="entry name" value="ZINC FINGER CCHC DOMAIN-CONTAINING PROTEIN 3"/>
    <property type="match status" value="1"/>
</dbReference>
<protein>
    <recommendedName>
        <fullName evidence="4">CCHC-type domain-containing protein</fullName>
    </recommendedName>
</protein>
<evidence type="ECO:0000313" key="3">
    <source>
        <dbReference type="Proteomes" id="UP000821837"/>
    </source>
</evidence>